<dbReference type="SUPFAM" id="SSF81301">
    <property type="entry name" value="Nucleotidyltransferase"/>
    <property type="match status" value="1"/>
</dbReference>
<keyword evidence="3" id="KW-1185">Reference proteome</keyword>
<dbReference type="PATRIC" id="fig|1331060.3.peg.655"/>
<gene>
    <name evidence="2" type="ORF">RLDS_03605</name>
</gene>
<feature type="domain" description="HEPN" evidence="1">
    <location>
        <begin position="220"/>
        <end position="340"/>
    </location>
</feature>
<evidence type="ECO:0000259" key="1">
    <source>
        <dbReference type="PROSITE" id="PS50910"/>
    </source>
</evidence>
<protein>
    <recommendedName>
        <fullName evidence="1">HEPN domain-containing protein</fullName>
    </recommendedName>
</protein>
<dbReference type="PANTHER" id="PTHR33933">
    <property type="entry name" value="NUCLEOTIDYLTRANSFERASE"/>
    <property type="match status" value="1"/>
</dbReference>
<dbReference type="eggNOG" id="COG1708">
    <property type="taxonomic scope" value="Bacteria"/>
</dbReference>
<dbReference type="PANTHER" id="PTHR33933:SF1">
    <property type="entry name" value="PROTEIN ADENYLYLTRANSFERASE MNTA-RELATED"/>
    <property type="match status" value="1"/>
</dbReference>
<dbReference type="Proteomes" id="UP000015531">
    <property type="component" value="Unassembled WGS sequence"/>
</dbReference>
<reference evidence="2 3" key="1">
    <citation type="journal article" date="2013" name="Genome Announc.">
        <title>Draft Genome Sequence of Sphingobium lactosutens Strain DS20T, Isolated from a Hexachlorocyclohexane Dumpsite.</title>
        <authorList>
            <person name="Kumar R."/>
            <person name="Dwivedi V."/>
            <person name="Negi V."/>
            <person name="Khurana J.P."/>
            <person name="Lal R."/>
        </authorList>
    </citation>
    <scope>NUCLEOTIDE SEQUENCE [LARGE SCALE GENOMIC DNA]</scope>
    <source>
        <strain evidence="2 3">DS20</strain>
    </source>
</reference>
<dbReference type="Gene3D" id="3.30.460.10">
    <property type="entry name" value="Beta Polymerase, domain 2"/>
    <property type="match status" value="1"/>
</dbReference>
<dbReference type="InterPro" id="IPR052548">
    <property type="entry name" value="Type_VII_TA_antitoxin"/>
</dbReference>
<dbReference type="SMART" id="SM00748">
    <property type="entry name" value="HEPN"/>
    <property type="match status" value="1"/>
</dbReference>
<dbReference type="EMBL" id="ATDP01000063">
    <property type="protein sequence ID" value="EQB17919.1"/>
    <property type="molecule type" value="Genomic_DNA"/>
</dbReference>
<dbReference type="SUPFAM" id="SSF81593">
    <property type="entry name" value="Nucleotidyltransferase substrate binding subunit/domain"/>
    <property type="match status" value="1"/>
</dbReference>
<dbReference type="InterPro" id="IPR007842">
    <property type="entry name" value="HEPN_dom"/>
</dbReference>
<dbReference type="Gene3D" id="1.20.120.330">
    <property type="entry name" value="Nucleotidyltransferases domain 2"/>
    <property type="match status" value="1"/>
</dbReference>
<evidence type="ECO:0000313" key="2">
    <source>
        <dbReference type="EMBL" id="EQB17919.1"/>
    </source>
</evidence>
<dbReference type="AlphaFoldDB" id="T0J7K9"/>
<comment type="caution">
    <text evidence="2">The sequence shown here is derived from an EMBL/GenBank/DDBJ whole genome shotgun (WGS) entry which is preliminary data.</text>
</comment>
<dbReference type="PROSITE" id="PS50910">
    <property type="entry name" value="HEPN"/>
    <property type="match status" value="1"/>
</dbReference>
<proteinExistence type="predicted"/>
<name>T0J7K9_9SPHN</name>
<dbReference type="CDD" id="cd05403">
    <property type="entry name" value="NT_KNTase_like"/>
    <property type="match status" value="1"/>
</dbReference>
<dbReference type="InterPro" id="IPR043519">
    <property type="entry name" value="NT_sf"/>
</dbReference>
<dbReference type="Pfam" id="PF05168">
    <property type="entry name" value="HEPN"/>
    <property type="match status" value="1"/>
</dbReference>
<evidence type="ECO:0000313" key="3">
    <source>
        <dbReference type="Proteomes" id="UP000015531"/>
    </source>
</evidence>
<accession>T0J7K9</accession>
<sequence>MTNVSNFRCAGNLPLPNVLIWSDVLALGDPSGDDMNMAELKTDTAHLPGRARRDLARAVEILRDEFGKQVARRNGRHVREGRILKIILFGSYARGRQVIDPVGRYFSDYDILVIVSHEDLTDAAEYWVQAEDRMVDMLLRRFWPQPLNLIVHSIDDINHQLERGRYFFTDIVKDGIALFEEPGHPLADPVPLSAEEALKEAQFYFDDDYPSIRRALKLADYARSEVPNEQSILEQNKWRNEAAFQLHQATERAYYCILLVLKLYRPKSHNLNFLSQRCEQLDERLIGIWQRESKEGKRCYELLRAAYIKARYSDFYKITDGELDWLTARIRELQALTQTICQEHLGGVARPAD</sequence>
<organism evidence="2 3">
    <name type="scientific">Sphingobium lactosutens DS20</name>
    <dbReference type="NCBI Taxonomy" id="1331060"/>
    <lineage>
        <taxon>Bacteria</taxon>
        <taxon>Pseudomonadati</taxon>
        <taxon>Pseudomonadota</taxon>
        <taxon>Alphaproteobacteria</taxon>
        <taxon>Sphingomonadales</taxon>
        <taxon>Sphingomonadaceae</taxon>
        <taxon>Sphingobium</taxon>
    </lineage>
</organism>